<comment type="cofactor">
    <cofactor evidence="1">
        <name>FAD</name>
        <dbReference type="ChEBI" id="CHEBI:57692"/>
    </cofactor>
</comment>
<evidence type="ECO:0000313" key="9">
    <source>
        <dbReference type="Proteomes" id="UP000034112"/>
    </source>
</evidence>
<reference evidence="9" key="1">
    <citation type="journal article" date="2015" name="Genome Announc.">
        <title>Draft whole-genome sequence of the biocontrol agent Trichoderma harzianum T6776.</title>
        <authorList>
            <person name="Baroncelli R."/>
            <person name="Piaggeschi G."/>
            <person name="Fiorini L."/>
            <person name="Bertolini E."/>
            <person name="Zapparata A."/>
            <person name="Pe M.E."/>
            <person name="Sarrocco S."/>
            <person name="Vannacci G."/>
        </authorList>
    </citation>
    <scope>NUCLEOTIDE SEQUENCE [LARGE SCALE GENOMIC DNA]</scope>
    <source>
        <strain evidence="9">T6776</strain>
    </source>
</reference>
<comment type="caution">
    <text evidence="8">The sequence shown here is derived from an EMBL/GenBank/DDBJ whole genome shotgun (WGS) entry which is preliminary data.</text>
</comment>
<dbReference type="PANTHER" id="PTHR46720:SF3">
    <property type="entry name" value="FAD-BINDING DOMAIN-CONTAINING PROTEIN-RELATED"/>
    <property type="match status" value="1"/>
</dbReference>
<evidence type="ECO:0000256" key="5">
    <source>
        <dbReference type="ARBA" id="ARBA00023002"/>
    </source>
</evidence>
<feature type="domain" description="FAD-binding" evidence="7">
    <location>
        <begin position="10"/>
        <end position="365"/>
    </location>
</feature>
<dbReference type="InterPro" id="IPR036188">
    <property type="entry name" value="FAD/NAD-bd_sf"/>
</dbReference>
<dbReference type="Pfam" id="PF01494">
    <property type="entry name" value="FAD_binding_3"/>
    <property type="match status" value="1"/>
</dbReference>
<dbReference type="PANTHER" id="PTHR46720">
    <property type="entry name" value="HYDROXYLASE, PUTATIVE (AFU_ORTHOLOGUE AFUA_3G01460)-RELATED"/>
    <property type="match status" value="1"/>
</dbReference>
<evidence type="ECO:0000256" key="6">
    <source>
        <dbReference type="ARBA" id="ARBA00023033"/>
    </source>
</evidence>
<evidence type="ECO:0000256" key="2">
    <source>
        <dbReference type="ARBA" id="ARBA00007992"/>
    </source>
</evidence>
<dbReference type="OrthoDB" id="5428495at2759"/>
<dbReference type="InterPro" id="IPR002938">
    <property type="entry name" value="FAD-bd"/>
</dbReference>
<dbReference type="AlphaFoldDB" id="A0A0F9ZUQ8"/>
<dbReference type="PRINTS" id="PR00420">
    <property type="entry name" value="RNGMNOXGNASE"/>
</dbReference>
<dbReference type="InterPro" id="IPR051104">
    <property type="entry name" value="FAD_monoxygenase"/>
</dbReference>
<dbReference type="SUPFAM" id="SSF54373">
    <property type="entry name" value="FAD-linked reductases, C-terminal domain"/>
    <property type="match status" value="1"/>
</dbReference>
<evidence type="ECO:0000256" key="3">
    <source>
        <dbReference type="ARBA" id="ARBA00022630"/>
    </source>
</evidence>
<accession>A0A0F9ZUQ8</accession>
<dbReference type="SUPFAM" id="SSF51905">
    <property type="entry name" value="FAD/NAD(P)-binding domain"/>
    <property type="match status" value="1"/>
</dbReference>
<evidence type="ECO:0000256" key="4">
    <source>
        <dbReference type="ARBA" id="ARBA00022827"/>
    </source>
</evidence>
<dbReference type="EMBL" id="JOKZ01000092">
    <property type="protein sequence ID" value="KKP03947.1"/>
    <property type="molecule type" value="Genomic_DNA"/>
</dbReference>
<evidence type="ECO:0000259" key="7">
    <source>
        <dbReference type="Pfam" id="PF01494"/>
    </source>
</evidence>
<protein>
    <submittedName>
        <fullName evidence="8">Mannitol 1-phosphate dehydrogenase</fullName>
    </submittedName>
</protein>
<dbReference type="OMA" id="CIELKDQ"/>
<keyword evidence="6" id="KW-0503">Monooxygenase</keyword>
<sequence length="450" mass="50563">MPSQKLPFHIAIVGGGIGGLCAALSIHHHCPKDGSVIIDVYEQAPEYKEIGAGLGIGVNAAKLLHRIGVGEDLNKISGHRNGIWISFRRYDTGSEIVTVPVDDRQEIRQSPVHRAEFLSLLFDHVKQRNAATLHINKKCIELKDQGNFVELCFADGTTTTADLVVGCDGIHSNIRSQFRSDNPKYSGRMCYRGLVPIKDLESWWPFNSYSVSWLGPDKHFLAFPISKNTLLNIVAFVYSDDGRTKESWTATGHRSEVQREFESFDTTVRKTISFMNENPSKWILNDRELLDQWVYGDGKIVLMGDAAHAMLPHQGAGAGQAIEDGYILGRSIADYLAASPDRDTHALQKWMQLYQDVRLPRAQKAQATARQAGEVYEMQTAEMKGKTYEDCLPLVRDSLKDRMQWIWTGDIEAEYAAKKQLLEDENTSDTYRDTKMINSLTERAVLVGQE</sequence>
<keyword evidence="4" id="KW-0274">FAD</keyword>
<dbReference type="GO" id="GO:0004497">
    <property type="term" value="F:monooxygenase activity"/>
    <property type="evidence" value="ECO:0007669"/>
    <property type="project" value="UniProtKB-KW"/>
</dbReference>
<keyword evidence="3" id="KW-0285">Flavoprotein</keyword>
<dbReference type="GO" id="GO:0044550">
    <property type="term" value="P:secondary metabolite biosynthetic process"/>
    <property type="evidence" value="ECO:0007669"/>
    <property type="project" value="TreeGrafter"/>
</dbReference>
<evidence type="ECO:0000313" key="8">
    <source>
        <dbReference type="EMBL" id="KKP03947.1"/>
    </source>
</evidence>
<dbReference type="Proteomes" id="UP000034112">
    <property type="component" value="Unassembled WGS sequence"/>
</dbReference>
<proteinExistence type="inferred from homology"/>
<keyword evidence="5" id="KW-0560">Oxidoreductase</keyword>
<evidence type="ECO:0000256" key="1">
    <source>
        <dbReference type="ARBA" id="ARBA00001974"/>
    </source>
</evidence>
<organism evidence="8 9">
    <name type="scientific">Trichoderma harzianum</name>
    <name type="common">Hypocrea lixii</name>
    <dbReference type="NCBI Taxonomy" id="5544"/>
    <lineage>
        <taxon>Eukaryota</taxon>
        <taxon>Fungi</taxon>
        <taxon>Dikarya</taxon>
        <taxon>Ascomycota</taxon>
        <taxon>Pezizomycotina</taxon>
        <taxon>Sordariomycetes</taxon>
        <taxon>Hypocreomycetidae</taxon>
        <taxon>Hypocreales</taxon>
        <taxon>Hypocreaceae</taxon>
        <taxon>Trichoderma</taxon>
    </lineage>
</organism>
<comment type="similarity">
    <text evidence="2">Belongs to the paxM FAD-dependent monooxygenase family.</text>
</comment>
<gene>
    <name evidence="8" type="ORF">THAR02_03929</name>
</gene>
<name>A0A0F9ZUQ8_TRIHA</name>
<dbReference type="Gene3D" id="3.50.50.60">
    <property type="entry name" value="FAD/NAD(P)-binding domain"/>
    <property type="match status" value="1"/>
</dbReference>
<dbReference type="GO" id="GO:0071949">
    <property type="term" value="F:FAD binding"/>
    <property type="evidence" value="ECO:0007669"/>
    <property type="project" value="InterPro"/>
</dbReference>